<protein>
    <recommendedName>
        <fullName evidence="3">Vitellogenin domain-containing protein</fullName>
    </recommendedName>
</protein>
<dbReference type="CTD" id="20253254"/>
<gene>
    <name evidence="4" type="ORF">LOTGIDRAFT_98708</name>
</gene>
<dbReference type="STRING" id="225164.V4CFB9"/>
<dbReference type="HOGENOM" id="CLU_2270460_0_0_1"/>
<evidence type="ECO:0000313" key="4">
    <source>
        <dbReference type="EMBL" id="ESP00715.1"/>
    </source>
</evidence>
<dbReference type="InterPro" id="IPR050733">
    <property type="entry name" value="Vitellogenin/Apolipophorin"/>
</dbReference>
<evidence type="ECO:0000313" key="5">
    <source>
        <dbReference type="Proteomes" id="UP000030746"/>
    </source>
</evidence>
<evidence type="ECO:0000259" key="3">
    <source>
        <dbReference type="Pfam" id="PF01347"/>
    </source>
</evidence>
<proteinExistence type="predicted"/>
<dbReference type="Gene3D" id="1.25.10.20">
    <property type="entry name" value="Vitellinogen, superhelical"/>
    <property type="match status" value="1"/>
</dbReference>
<dbReference type="OrthoDB" id="6484170at2759"/>
<accession>V4CFB9</accession>
<dbReference type="AlphaFoldDB" id="V4CFB9"/>
<dbReference type="RefSeq" id="XP_009048834.1">
    <property type="nucleotide sequence ID" value="XM_009050586.1"/>
</dbReference>
<dbReference type="KEGG" id="lgi:LOTGIDRAFT_98708"/>
<dbReference type="InterPro" id="IPR001747">
    <property type="entry name" value="Vitellogenin_N"/>
</dbReference>
<feature type="non-terminal residue" evidence="4">
    <location>
        <position position="1"/>
    </location>
</feature>
<dbReference type="InterPro" id="IPR011030">
    <property type="entry name" value="Lipovitellin_superhlx_dom"/>
</dbReference>
<feature type="domain" description="Vitellogenin" evidence="3">
    <location>
        <begin position="1"/>
        <end position="45"/>
    </location>
</feature>
<keyword evidence="2" id="KW-0325">Glycoprotein</keyword>
<dbReference type="Proteomes" id="UP000030746">
    <property type="component" value="Unassembled WGS sequence"/>
</dbReference>
<name>V4CFB9_LOTGI</name>
<reference evidence="4 5" key="1">
    <citation type="journal article" date="2013" name="Nature">
        <title>Insights into bilaterian evolution from three spiralian genomes.</title>
        <authorList>
            <person name="Simakov O."/>
            <person name="Marletaz F."/>
            <person name="Cho S.J."/>
            <person name="Edsinger-Gonzales E."/>
            <person name="Havlak P."/>
            <person name="Hellsten U."/>
            <person name="Kuo D.H."/>
            <person name="Larsson T."/>
            <person name="Lv J."/>
            <person name="Arendt D."/>
            <person name="Savage R."/>
            <person name="Osoegawa K."/>
            <person name="de Jong P."/>
            <person name="Grimwood J."/>
            <person name="Chapman J.A."/>
            <person name="Shapiro H."/>
            <person name="Aerts A."/>
            <person name="Otillar R.P."/>
            <person name="Terry A.Y."/>
            <person name="Boore J.L."/>
            <person name="Grigoriev I.V."/>
            <person name="Lindberg D.R."/>
            <person name="Seaver E.C."/>
            <person name="Weisblat D.A."/>
            <person name="Putnam N.H."/>
            <person name="Rokhsar D.S."/>
        </authorList>
    </citation>
    <scope>NUCLEOTIDE SEQUENCE [LARGE SCALE GENOMIC DNA]</scope>
</reference>
<evidence type="ECO:0000256" key="1">
    <source>
        <dbReference type="ARBA" id="ARBA00023157"/>
    </source>
</evidence>
<evidence type="ECO:0000256" key="2">
    <source>
        <dbReference type="ARBA" id="ARBA00023180"/>
    </source>
</evidence>
<dbReference type="EMBL" id="KB200701">
    <property type="protein sequence ID" value="ESP00715.1"/>
    <property type="molecule type" value="Genomic_DNA"/>
</dbReference>
<dbReference type="GeneID" id="20253254"/>
<dbReference type="PANTHER" id="PTHR23345:SF15">
    <property type="entry name" value="VITELLOGENIN 1-RELATED"/>
    <property type="match status" value="1"/>
</dbReference>
<organism evidence="4 5">
    <name type="scientific">Lottia gigantea</name>
    <name type="common">Giant owl limpet</name>
    <dbReference type="NCBI Taxonomy" id="225164"/>
    <lineage>
        <taxon>Eukaryota</taxon>
        <taxon>Metazoa</taxon>
        <taxon>Spiralia</taxon>
        <taxon>Lophotrochozoa</taxon>
        <taxon>Mollusca</taxon>
        <taxon>Gastropoda</taxon>
        <taxon>Patellogastropoda</taxon>
        <taxon>Lottioidea</taxon>
        <taxon>Lottiidae</taxon>
        <taxon>Lottia</taxon>
    </lineage>
</organism>
<keyword evidence="5" id="KW-1185">Reference proteome</keyword>
<feature type="non-terminal residue" evidence="4">
    <location>
        <position position="103"/>
    </location>
</feature>
<dbReference type="PANTHER" id="PTHR23345">
    <property type="entry name" value="VITELLOGENIN-RELATED"/>
    <property type="match status" value="1"/>
</dbReference>
<keyword evidence="1" id="KW-1015">Disulfide bond</keyword>
<sequence length="103" mass="11780">EDSEIRIAAYLAIMKCPSDDLIKDVRTILEAEEANQVSSFIWSHLTNLMETSSPHKQSIRDIVQDQRLKKSFDLERIKYSRNYEGSFMLESLNTGAVAESNVI</sequence>
<dbReference type="GO" id="GO:0005319">
    <property type="term" value="F:lipid transporter activity"/>
    <property type="evidence" value="ECO:0007669"/>
    <property type="project" value="InterPro"/>
</dbReference>
<dbReference type="SUPFAM" id="SSF48431">
    <property type="entry name" value="Lipovitellin-phosvitin complex, superhelical domain"/>
    <property type="match status" value="1"/>
</dbReference>
<dbReference type="Pfam" id="PF01347">
    <property type="entry name" value="Vitellogenin_N"/>
    <property type="match status" value="1"/>
</dbReference>